<dbReference type="AlphaFoldDB" id="A0A556MPS3"/>
<name>A0A556MPS3_9FLAO</name>
<dbReference type="EMBL" id="VLPL01000006">
    <property type="protein sequence ID" value="TSJ41954.1"/>
    <property type="molecule type" value="Genomic_DNA"/>
</dbReference>
<dbReference type="RefSeq" id="WP_144333587.1">
    <property type="nucleotide sequence ID" value="NZ_VLPL01000006.1"/>
</dbReference>
<comment type="caution">
    <text evidence="2">The sequence shown here is derived from an EMBL/GenBank/DDBJ whole genome shotgun (WGS) entry which is preliminary data.</text>
</comment>
<accession>A0A556MPS3</accession>
<protein>
    <submittedName>
        <fullName evidence="2">Uncharacterized protein</fullName>
    </submittedName>
</protein>
<dbReference type="Proteomes" id="UP000316008">
    <property type="component" value="Unassembled WGS sequence"/>
</dbReference>
<evidence type="ECO:0000313" key="3">
    <source>
        <dbReference type="Proteomes" id="UP000316008"/>
    </source>
</evidence>
<gene>
    <name evidence="2" type="ORF">FO442_12750</name>
</gene>
<feature type="signal peptide" evidence="1">
    <location>
        <begin position="1"/>
        <end position="20"/>
    </location>
</feature>
<dbReference type="OrthoDB" id="1362060at2"/>
<sequence>MKNLVVIVFFLASFSPLSKAQEVFEWYEGSCLSIAVIDSSKANYQQVQNAHYTLVQSSELSQPFLAYQPKDTAYLKIKSIRFECHNFVTELEQMEYPKGDYWANLKKMRLENIREQCLLREKAVIALNQPKALKGTPYCKECSYYVNALEKGGKTLLNAWKELHEKEVAGALDPDPINKAFEQHWNAPDKELWARIEVLRYGWWNCILENQTAWFNENQYHREFKKLMTSIQLECH</sequence>
<proteinExistence type="predicted"/>
<reference evidence="2 3" key="1">
    <citation type="submission" date="2019-07" db="EMBL/GenBank/DDBJ databases">
        <authorList>
            <person name="Huq M.A."/>
        </authorList>
    </citation>
    <scope>NUCLEOTIDE SEQUENCE [LARGE SCALE GENOMIC DNA]</scope>
    <source>
        <strain evidence="2 3">MAH-3</strain>
    </source>
</reference>
<evidence type="ECO:0000313" key="2">
    <source>
        <dbReference type="EMBL" id="TSJ41954.1"/>
    </source>
</evidence>
<keyword evidence="3" id="KW-1185">Reference proteome</keyword>
<evidence type="ECO:0000256" key="1">
    <source>
        <dbReference type="SAM" id="SignalP"/>
    </source>
</evidence>
<organism evidence="2 3">
    <name type="scientific">Fluviicola chungangensis</name>
    <dbReference type="NCBI Taxonomy" id="2597671"/>
    <lineage>
        <taxon>Bacteria</taxon>
        <taxon>Pseudomonadati</taxon>
        <taxon>Bacteroidota</taxon>
        <taxon>Flavobacteriia</taxon>
        <taxon>Flavobacteriales</taxon>
        <taxon>Crocinitomicaceae</taxon>
        <taxon>Fluviicola</taxon>
    </lineage>
</organism>
<keyword evidence="1" id="KW-0732">Signal</keyword>
<feature type="chain" id="PRO_5021895109" evidence="1">
    <location>
        <begin position="21"/>
        <end position="236"/>
    </location>
</feature>